<reference evidence="1 2" key="1">
    <citation type="submission" date="2023-10" db="EMBL/GenBank/DDBJ databases">
        <title>Virgibacillus soli CC-YMP-6 genome.</title>
        <authorList>
            <person name="Miliotis G."/>
            <person name="Sengupta P."/>
            <person name="Hameed A."/>
            <person name="Chuvochina M."/>
            <person name="Mcdonagh F."/>
            <person name="Simpson A.C."/>
            <person name="Singh N.K."/>
            <person name="Rekha P.D."/>
            <person name="Raman K."/>
            <person name="Hugenholtz P."/>
            <person name="Venkateswaran K."/>
        </authorList>
    </citation>
    <scope>NUCLEOTIDE SEQUENCE [LARGE SCALE GENOMIC DNA]</scope>
    <source>
        <strain evidence="1 2">CC-YMP-6</strain>
    </source>
</reference>
<accession>A0ABU5CT34</accession>
<dbReference type="Proteomes" id="UP001275315">
    <property type="component" value="Unassembled WGS sequence"/>
</dbReference>
<name>A0ABU5CT34_9BACI</name>
<dbReference type="EMBL" id="JAWDIQ010000002">
    <property type="protein sequence ID" value="MDY0409400.1"/>
    <property type="molecule type" value="Genomic_DNA"/>
</dbReference>
<sequence length="59" mass="6706">MVEVLESMVEDSLSMVEVRESMVEDSFSMVEFRAPCGRRLTFHGRIPRALCGRCSCHVV</sequence>
<keyword evidence="2" id="KW-1185">Reference proteome</keyword>
<dbReference type="RefSeq" id="WP_320380193.1">
    <property type="nucleotide sequence ID" value="NZ_JAWDIQ010000002.1"/>
</dbReference>
<gene>
    <name evidence="1" type="ORF">RWD45_13490</name>
</gene>
<proteinExistence type="predicted"/>
<evidence type="ECO:0000313" key="1">
    <source>
        <dbReference type="EMBL" id="MDY0409400.1"/>
    </source>
</evidence>
<protein>
    <submittedName>
        <fullName evidence="1">Uncharacterized protein</fullName>
    </submittedName>
</protein>
<organism evidence="1 2">
    <name type="scientific">Paracerasibacillus soli</name>
    <dbReference type="NCBI Taxonomy" id="480284"/>
    <lineage>
        <taxon>Bacteria</taxon>
        <taxon>Bacillati</taxon>
        <taxon>Bacillota</taxon>
        <taxon>Bacilli</taxon>
        <taxon>Bacillales</taxon>
        <taxon>Bacillaceae</taxon>
        <taxon>Paracerasibacillus</taxon>
    </lineage>
</organism>
<evidence type="ECO:0000313" key="2">
    <source>
        <dbReference type="Proteomes" id="UP001275315"/>
    </source>
</evidence>
<comment type="caution">
    <text evidence="1">The sequence shown here is derived from an EMBL/GenBank/DDBJ whole genome shotgun (WGS) entry which is preliminary data.</text>
</comment>